<dbReference type="REBASE" id="181571">
    <property type="entry name" value="V.FjoCI04ORF20675P"/>
</dbReference>
<protein>
    <recommendedName>
        <fullName evidence="6">Very short patch repair endonuclease</fullName>
        <ecNumber evidence="6">3.1.-.-</ecNumber>
    </recommendedName>
</protein>
<reference evidence="7 8" key="1">
    <citation type="submission" date="2016-10" db="EMBL/GenBank/DDBJ databases">
        <title>Draft Genome Sequence of Rhizobacteria Flavobacterium johnsoniae CI04.</title>
        <authorList>
            <person name="Bravo J.I."/>
            <person name="Lozano G.L."/>
            <person name="Handelsman J."/>
        </authorList>
    </citation>
    <scope>NUCLEOTIDE SEQUENCE [LARGE SCALE GENOMIC DNA]</scope>
    <source>
        <strain evidence="7 8">CI04</strain>
    </source>
</reference>
<evidence type="ECO:0000256" key="3">
    <source>
        <dbReference type="ARBA" id="ARBA00022763"/>
    </source>
</evidence>
<evidence type="ECO:0000256" key="6">
    <source>
        <dbReference type="PIRNR" id="PIRNR018267"/>
    </source>
</evidence>
<dbReference type="CDD" id="cd00221">
    <property type="entry name" value="Vsr"/>
    <property type="match status" value="1"/>
</dbReference>
<dbReference type="Proteomes" id="UP000182826">
    <property type="component" value="Unassembled WGS sequence"/>
</dbReference>
<dbReference type="SUPFAM" id="SSF52980">
    <property type="entry name" value="Restriction endonuclease-like"/>
    <property type="match status" value="1"/>
</dbReference>
<dbReference type="InterPro" id="IPR004603">
    <property type="entry name" value="DNA_mismatch_endonuc_vsr"/>
</dbReference>
<name>A0A1J7BNR4_FLAJO</name>
<dbReference type="RefSeq" id="WP_071638475.1">
    <property type="nucleotide sequence ID" value="NZ_MLFK01000010.1"/>
</dbReference>
<sequence length="148" mass="17727">MDKFSKEIRSKIMRAIKSKDTKEEVLLAKALWNSGLRYRKNNRSVYGTPDITFKKYKIAIFVDGEFFHGYDWEVAKKKIQTNREFWITKIERNIARDKNVNNYLISNGWKVIRFWSKFIKKNLNDCILVIKKEIDETKKLKQISCPKN</sequence>
<evidence type="ECO:0000313" key="7">
    <source>
        <dbReference type="EMBL" id="OIV40351.1"/>
    </source>
</evidence>
<dbReference type="AlphaFoldDB" id="A0A1J7BNR4"/>
<evidence type="ECO:0000256" key="2">
    <source>
        <dbReference type="ARBA" id="ARBA00022759"/>
    </source>
</evidence>
<keyword evidence="2 6" id="KW-0255">Endonuclease</keyword>
<dbReference type="InterPro" id="IPR011335">
    <property type="entry name" value="Restrct_endonuc-II-like"/>
</dbReference>
<keyword evidence="8" id="KW-1185">Reference proteome</keyword>
<comment type="function">
    <text evidence="6">May nick specific sequences that contain T:G mispairs resulting from m5C-deamination.</text>
</comment>
<dbReference type="EMBL" id="MLFK01000010">
    <property type="protein sequence ID" value="OIV40351.1"/>
    <property type="molecule type" value="Genomic_DNA"/>
</dbReference>
<dbReference type="GO" id="GO:0004519">
    <property type="term" value="F:endonuclease activity"/>
    <property type="evidence" value="ECO:0007669"/>
    <property type="project" value="UniProtKB-KW"/>
</dbReference>
<keyword evidence="1 6" id="KW-0540">Nuclease</keyword>
<keyword evidence="3 6" id="KW-0227">DNA damage</keyword>
<dbReference type="GO" id="GO:0016787">
    <property type="term" value="F:hydrolase activity"/>
    <property type="evidence" value="ECO:0007669"/>
    <property type="project" value="UniProtKB-KW"/>
</dbReference>
<keyword evidence="5 6" id="KW-0234">DNA repair</keyword>
<evidence type="ECO:0000256" key="4">
    <source>
        <dbReference type="ARBA" id="ARBA00022801"/>
    </source>
</evidence>
<keyword evidence="4 6" id="KW-0378">Hydrolase</keyword>
<evidence type="ECO:0000313" key="8">
    <source>
        <dbReference type="Proteomes" id="UP000182826"/>
    </source>
</evidence>
<dbReference type="GO" id="GO:0006298">
    <property type="term" value="P:mismatch repair"/>
    <property type="evidence" value="ECO:0007669"/>
    <property type="project" value="UniProtKB-UniRule"/>
</dbReference>
<dbReference type="OrthoDB" id="9801520at2"/>
<evidence type="ECO:0000256" key="1">
    <source>
        <dbReference type="ARBA" id="ARBA00022722"/>
    </source>
</evidence>
<evidence type="ECO:0000256" key="5">
    <source>
        <dbReference type="ARBA" id="ARBA00023204"/>
    </source>
</evidence>
<dbReference type="Gene3D" id="3.40.960.10">
    <property type="entry name" value="VSR Endonuclease"/>
    <property type="match status" value="1"/>
</dbReference>
<proteinExistence type="inferred from homology"/>
<gene>
    <name evidence="7" type="ORF">BKM63_20660</name>
</gene>
<comment type="caution">
    <text evidence="7">The sequence shown here is derived from an EMBL/GenBank/DDBJ whole genome shotgun (WGS) entry which is preliminary data.</text>
</comment>
<dbReference type="EC" id="3.1.-.-" evidence="6"/>
<comment type="similarity">
    <text evidence="6">Belongs to the vsr family.</text>
</comment>
<organism evidence="7 8">
    <name type="scientific">Flavobacterium johnsoniae</name>
    <name type="common">Cytophaga johnsonae</name>
    <dbReference type="NCBI Taxonomy" id="986"/>
    <lineage>
        <taxon>Bacteria</taxon>
        <taxon>Pseudomonadati</taxon>
        <taxon>Bacteroidota</taxon>
        <taxon>Flavobacteriia</taxon>
        <taxon>Flavobacteriales</taxon>
        <taxon>Flavobacteriaceae</taxon>
        <taxon>Flavobacterium</taxon>
    </lineage>
</organism>
<dbReference type="NCBIfam" id="TIGR00632">
    <property type="entry name" value="vsr"/>
    <property type="match status" value="1"/>
</dbReference>
<accession>A0A1J7BNR4</accession>
<dbReference type="Pfam" id="PF03852">
    <property type="entry name" value="Vsr"/>
    <property type="match status" value="1"/>
</dbReference>
<dbReference type="PIRSF" id="PIRSF018267">
    <property type="entry name" value="VSR_endonuc"/>
    <property type="match status" value="1"/>
</dbReference>